<evidence type="ECO:0000313" key="3">
    <source>
        <dbReference type="Proteomes" id="UP000029273"/>
    </source>
</evidence>
<name>A0A1A6C7N0_9GAMM</name>
<keyword evidence="3" id="KW-1185">Reference proteome</keyword>
<reference evidence="2 3" key="1">
    <citation type="journal article" date="2014" name="Genome Announc.">
        <title>Draft Genome Sequence of the Iron-Oxidizing, Acidophilic, and Halotolerant 'Thiobacillus prosperus' Type Strain DSM 5130.</title>
        <authorList>
            <person name="Ossandon F.J."/>
            <person name="Cardenas J.P."/>
            <person name="Corbett M."/>
            <person name="Quatrini R."/>
            <person name="Holmes D.S."/>
            <person name="Watkin E."/>
        </authorList>
    </citation>
    <scope>NUCLEOTIDE SEQUENCE [LARGE SCALE GENOMIC DNA]</scope>
    <source>
        <strain evidence="2 3">DSM 5130</strain>
    </source>
</reference>
<evidence type="ECO:0000313" key="2">
    <source>
        <dbReference type="EMBL" id="OBS10567.1"/>
    </source>
</evidence>
<feature type="compositionally biased region" description="Polar residues" evidence="1">
    <location>
        <begin position="18"/>
        <end position="34"/>
    </location>
</feature>
<proteinExistence type="predicted"/>
<gene>
    <name evidence="2" type="ORF">Thpro_020283</name>
</gene>
<organism evidence="2 3">
    <name type="scientific">Acidihalobacter prosperus</name>
    <dbReference type="NCBI Taxonomy" id="160660"/>
    <lineage>
        <taxon>Bacteria</taxon>
        <taxon>Pseudomonadati</taxon>
        <taxon>Pseudomonadota</taxon>
        <taxon>Gammaproteobacteria</taxon>
        <taxon>Chromatiales</taxon>
        <taxon>Ectothiorhodospiraceae</taxon>
        <taxon>Acidihalobacter</taxon>
    </lineage>
</organism>
<protein>
    <submittedName>
        <fullName evidence="2">Uncharacterized protein</fullName>
    </submittedName>
</protein>
<dbReference type="Proteomes" id="UP000029273">
    <property type="component" value="Unassembled WGS sequence"/>
</dbReference>
<accession>A0A1A6C7N0</accession>
<evidence type="ECO:0000256" key="1">
    <source>
        <dbReference type="SAM" id="MobiDB-lite"/>
    </source>
</evidence>
<feature type="region of interest" description="Disordered" evidence="1">
    <location>
        <begin position="1"/>
        <end position="54"/>
    </location>
</feature>
<dbReference type="EMBL" id="JQSG02000001">
    <property type="protein sequence ID" value="OBS10567.1"/>
    <property type="molecule type" value="Genomic_DNA"/>
</dbReference>
<dbReference type="AlphaFoldDB" id="A0A1A6C7N0"/>
<comment type="caution">
    <text evidence="2">The sequence shown here is derived from an EMBL/GenBank/DDBJ whole genome shotgun (WGS) entry which is preliminary data.</text>
</comment>
<sequence length="102" mass="11687">MLYSDNPRQPSVFGSKRAPTTSEAPNTPESSQPNGAARAKTPDTGLPASDHNEQETFKAFEAYQRFMRLPKDSKAYRDFKAWLQWRRYEAWKNAHDASPKQP</sequence>